<feature type="domain" description="Ice-binding protein C-terminal" evidence="2">
    <location>
        <begin position="251"/>
        <end position="271"/>
    </location>
</feature>
<accession>A0A2G6E7K4</accession>
<evidence type="ECO:0000313" key="4">
    <source>
        <dbReference type="Proteomes" id="UP000229740"/>
    </source>
</evidence>
<evidence type="ECO:0000256" key="1">
    <source>
        <dbReference type="SAM" id="SignalP"/>
    </source>
</evidence>
<comment type="caution">
    <text evidence="3">The sequence shown here is derived from an EMBL/GenBank/DDBJ whole genome shotgun (WGS) entry which is preliminary data.</text>
</comment>
<sequence length="277" mass="30077">MMFMELWRFVMKRLFGVLLAATLMCTGAHVYALDLGDNITLPDMISTGNGWYGSQEVDETEPGTVQGQNWDLEAFFLDDFTLSVVGGFDFINGEASNHASGDGNWHFGDIFISTAGYASYDPSAYPELNGNGQVNLDNTFGFDYVISFDRADDGKLDAGTMGYSVYSLTDDSILQSVYFDSFDRSGPYAYVDGGDFVENGTFEVIYDYDNLVGTNVLTGLDLSFLNTTDNVLFSVTEQCGNDVLVGDPVNPVPEPGTLLLLGAGLLGILGLGKRIKN</sequence>
<reference evidence="3 4" key="1">
    <citation type="submission" date="2017-10" db="EMBL/GenBank/DDBJ databases">
        <title>Novel microbial diversity and functional potential in the marine mammal oral microbiome.</title>
        <authorList>
            <person name="Dudek N.K."/>
            <person name="Sun C.L."/>
            <person name="Burstein D."/>
            <person name="Kantor R.S."/>
            <person name="Aliaga Goltsman D.S."/>
            <person name="Bik E.M."/>
            <person name="Thomas B.C."/>
            <person name="Banfield J.F."/>
            <person name="Relman D.A."/>
        </authorList>
    </citation>
    <scope>NUCLEOTIDE SEQUENCE [LARGE SCALE GENOMIC DNA]</scope>
    <source>
        <strain evidence="3">DOLZORAL124_49_17</strain>
    </source>
</reference>
<dbReference type="AlphaFoldDB" id="A0A2G6E7K4"/>
<dbReference type="Pfam" id="PF07589">
    <property type="entry name" value="PEP-CTERM"/>
    <property type="match status" value="1"/>
</dbReference>
<protein>
    <recommendedName>
        <fullName evidence="2">Ice-binding protein C-terminal domain-containing protein</fullName>
    </recommendedName>
</protein>
<dbReference type="EMBL" id="PDPS01000024">
    <property type="protein sequence ID" value="PID58070.1"/>
    <property type="molecule type" value="Genomic_DNA"/>
</dbReference>
<evidence type="ECO:0000313" key="3">
    <source>
        <dbReference type="EMBL" id="PID58070.1"/>
    </source>
</evidence>
<dbReference type="InterPro" id="IPR013424">
    <property type="entry name" value="Ice-binding_C"/>
</dbReference>
<name>A0A2G6E7K4_9BACT</name>
<feature type="chain" id="PRO_5013801622" description="Ice-binding protein C-terminal domain-containing protein" evidence="1">
    <location>
        <begin position="33"/>
        <end position="277"/>
    </location>
</feature>
<dbReference type="NCBIfam" id="TIGR02595">
    <property type="entry name" value="PEP_CTERM"/>
    <property type="match status" value="1"/>
</dbReference>
<dbReference type="Proteomes" id="UP000229740">
    <property type="component" value="Unassembled WGS sequence"/>
</dbReference>
<keyword evidence="1" id="KW-0732">Signal</keyword>
<feature type="signal peptide" evidence="1">
    <location>
        <begin position="1"/>
        <end position="32"/>
    </location>
</feature>
<gene>
    <name evidence="3" type="ORF">CSB45_05100</name>
</gene>
<proteinExistence type="predicted"/>
<organism evidence="3 4">
    <name type="scientific">candidate division KSB3 bacterium</name>
    <dbReference type="NCBI Taxonomy" id="2044937"/>
    <lineage>
        <taxon>Bacteria</taxon>
        <taxon>candidate division KSB3</taxon>
    </lineage>
</organism>
<evidence type="ECO:0000259" key="2">
    <source>
        <dbReference type="Pfam" id="PF07589"/>
    </source>
</evidence>